<comment type="subcellular location">
    <subcellularLocation>
        <location evidence="1">Cell membrane</location>
        <topology evidence="1">Multi-pass membrane protein</topology>
    </subcellularLocation>
</comment>
<evidence type="ECO:0000256" key="5">
    <source>
        <dbReference type="ARBA" id="ARBA00023136"/>
    </source>
</evidence>
<proteinExistence type="predicted"/>
<evidence type="ECO:0000256" key="3">
    <source>
        <dbReference type="ARBA" id="ARBA00022692"/>
    </source>
</evidence>
<dbReference type="EMBL" id="JBHTKK010000002">
    <property type="protein sequence ID" value="MFD1065086.1"/>
    <property type="molecule type" value="Genomic_DNA"/>
</dbReference>
<evidence type="ECO:0000256" key="2">
    <source>
        <dbReference type="ARBA" id="ARBA00022475"/>
    </source>
</evidence>
<gene>
    <name evidence="7" type="ORF">ACFQ19_03515</name>
</gene>
<feature type="transmembrane region" description="Helical" evidence="6">
    <location>
        <begin position="171"/>
        <end position="190"/>
    </location>
</feature>
<feature type="transmembrane region" description="Helical" evidence="6">
    <location>
        <begin position="82"/>
        <end position="99"/>
    </location>
</feature>
<feature type="transmembrane region" description="Helical" evidence="6">
    <location>
        <begin position="349"/>
        <end position="368"/>
    </location>
</feature>
<keyword evidence="2" id="KW-1003">Cell membrane</keyword>
<dbReference type="InterPro" id="IPR018385">
    <property type="entry name" value="C4_dicarb_anaerob_car-like"/>
</dbReference>
<accession>A0ABW3NC00</accession>
<feature type="transmembrane region" description="Helical" evidence="6">
    <location>
        <begin position="20"/>
        <end position="37"/>
    </location>
</feature>
<feature type="transmembrane region" description="Helical" evidence="6">
    <location>
        <begin position="375"/>
        <end position="394"/>
    </location>
</feature>
<sequence length="471" mass="51299">MKKNHDKEKKKLLDRIPHPLALLFFIVVAAAVLTYIIPSGSYERETIDGTTRTVPDSFQYIENNPVGIMDLFTAIPEGFREMADIVFITFAAAMMFGLLERTGMLENTVGTLVRKVGLKRRFLIVAIMTFVYGFFGMFVGLENNIALIPIAVLLSVSIGGDAVLGAGIGIGGVLVGFGLSPFNPYTLGVGHRIAEMPLYSGWFLRSILVVIVLSLLAYYNIRYFKKILQDQKHSLAYGIDTQDMKLSQPLESYRMRKKDIAMLLVVIAGFVVMLTGIFMNDWYINEVAAIFLMIGIACGIIAGMNANQIAEAFSKALEPSALAAILIGVAMATQVVMNQGNISDTIAHGLVSVMEGLPTTLAAVFMTISQSIINIFIPSGSGQALVTLPIMIPVGDMLDITRQTTILAFQIGDGITNIFSPTLGGLMAMLGLCKVPYGRWIRYIFPFVMMALVVSWIALVISHLIGWGGSI</sequence>
<protein>
    <submittedName>
        <fullName evidence="7">YfcC family protein</fullName>
    </submittedName>
</protein>
<reference evidence="8" key="1">
    <citation type="journal article" date="2019" name="Int. J. Syst. Evol. Microbiol.">
        <title>The Global Catalogue of Microorganisms (GCM) 10K type strain sequencing project: providing services to taxonomists for standard genome sequencing and annotation.</title>
        <authorList>
            <consortium name="The Broad Institute Genomics Platform"/>
            <consortium name="The Broad Institute Genome Sequencing Center for Infectious Disease"/>
            <person name="Wu L."/>
            <person name="Ma J."/>
        </authorList>
    </citation>
    <scope>NUCLEOTIDE SEQUENCE [LARGE SCALE GENOMIC DNA]</scope>
    <source>
        <strain evidence="8">CCUG 56608</strain>
    </source>
</reference>
<keyword evidence="4 6" id="KW-1133">Transmembrane helix</keyword>
<feature type="transmembrane region" description="Helical" evidence="6">
    <location>
        <begin position="120"/>
        <end position="139"/>
    </location>
</feature>
<dbReference type="InterPro" id="IPR051679">
    <property type="entry name" value="DASS-Related_Transporters"/>
</dbReference>
<evidence type="ECO:0000256" key="1">
    <source>
        <dbReference type="ARBA" id="ARBA00004651"/>
    </source>
</evidence>
<feature type="transmembrane region" description="Helical" evidence="6">
    <location>
        <begin position="260"/>
        <end position="278"/>
    </location>
</feature>
<comment type="caution">
    <text evidence="7">The sequence shown here is derived from an EMBL/GenBank/DDBJ whole genome shotgun (WGS) entry which is preliminary data.</text>
</comment>
<evidence type="ECO:0000313" key="8">
    <source>
        <dbReference type="Proteomes" id="UP001597041"/>
    </source>
</evidence>
<dbReference type="Proteomes" id="UP001597041">
    <property type="component" value="Unassembled WGS sequence"/>
</dbReference>
<feature type="transmembrane region" description="Helical" evidence="6">
    <location>
        <begin position="202"/>
        <end position="221"/>
    </location>
</feature>
<keyword evidence="5 6" id="KW-0472">Membrane</keyword>
<feature type="transmembrane region" description="Helical" evidence="6">
    <location>
        <begin position="145"/>
        <end position="164"/>
    </location>
</feature>
<keyword evidence="3 6" id="KW-0812">Transmembrane</keyword>
<dbReference type="PANTHER" id="PTHR43652">
    <property type="entry name" value="BASIC AMINO ACID ANTIPORTER YFCC-RELATED"/>
    <property type="match status" value="1"/>
</dbReference>
<keyword evidence="8" id="KW-1185">Reference proteome</keyword>
<feature type="transmembrane region" description="Helical" evidence="6">
    <location>
        <begin position="316"/>
        <end position="337"/>
    </location>
</feature>
<evidence type="ECO:0000256" key="4">
    <source>
        <dbReference type="ARBA" id="ARBA00022989"/>
    </source>
</evidence>
<feature type="transmembrane region" description="Helical" evidence="6">
    <location>
        <begin position="444"/>
        <end position="465"/>
    </location>
</feature>
<name>A0ABW3NC00_9BACI</name>
<organism evidence="7 8">
    <name type="scientific">Oceanobacillus locisalsi</name>
    <dbReference type="NCBI Taxonomy" id="546107"/>
    <lineage>
        <taxon>Bacteria</taxon>
        <taxon>Bacillati</taxon>
        <taxon>Bacillota</taxon>
        <taxon>Bacilli</taxon>
        <taxon>Bacillales</taxon>
        <taxon>Bacillaceae</taxon>
        <taxon>Oceanobacillus</taxon>
    </lineage>
</organism>
<feature type="transmembrane region" description="Helical" evidence="6">
    <location>
        <begin position="284"/>
        <end position="304"/>
    </location>
</feature>
<evidence type="ECO:0000313" key="7">
    <source>
        <dbReference type="EMBL" id="MFD1065086.1"/>
    </source>
</evidence>
<dbReference type="Pfam" id="PF03606">
    <property type="entry name" value="DcuC"/>
    <property type="match status" value="1"/>
</dbReference>
<dbReference type="PANTHER" id="PTHR43652:SF2">
    <property type="entry name" value="BASIC AMINO ACID ANTIPORTER YFCC-RELATED"/>
    <property type="match status" value="1"/>
</dbReference>
<dbReference type="RefSeq" id="WP_379590631.1">
    <property type="nucleotide sequence ID" value="NZ_JBHTKK010000002.1"/>
</dbReference>
<evidence type="ECO:0000256" key="6">
    <source>
        <dbReference type="SAM" id="Phobius"/>
    </source>
</evidence>
<feature type="transmembrane region" description="Helical" evidence="6">
    <location>
        <begin position="414"/>
        <end position="432"/>
    </location>
</feature>